<evidence type="ECO:0000256" key="2">
    <source>
        <dbReference type="ARBA" id="ARBA00022475"/>
    </source>
</evidence>
<dbReference type="PROSITE" id="PS50885">
    <property type="entry name" value="HAMP"/>
    <property type="match status" value="1"/>
</dbReference>
<dbReference type="SMART" id="SM00304">
    <property type="entry name" value="HAMP"/>
    <property type="match status" value="1"/>
</dbReference>
<keyword evidence="6" id="KW-0812">Transmembrane</keyword>
<dbReference type="Gene3D" id="3.30.450.20">
    <property type="entry name" value="PAS domain"/>
    <property type="match status" value="1"/>
</dbReference>
<dbReference type="InterPro" id="IPR051310">
    <property type="entry name" value="MCP_chemotaxis"/>
</dbReference>
<dbReference type="Gene3D" id="1.10.287.950">
    <property type="entry name" value="Methyl-accepting chemotaxis protein"/>
    <property type="match status" value="1"/>
</dbReference>
<evidence type="ECO:0000256" key="8">
    <source>
        <dbReference type="ARBA" id="ARBA00023136"/>
    </source>
</evidence>
<keyword evidence="5" id="KW-0997">Cell inner membrane</keyword>
<dbReference type="CDD" id="cd11386">
    <property type="entry name" value="MCP_signal"/>
    <property type="match status" value="1"/>
</dbReference>
<keyword evidence="2" id="KW-1003">Cell membrane</keyword>
<comment type="similarity">
    <text evidence="9">Belongs to the methyl-accepting chemotaxis (MCP) protein family.</text>
</comment>
<dbReference type="InterPro" id="IPR013655">
    <property type="entry name" value="PAS_fold_3"/>
</dbReference>
<dbReference type="GO" id="GO:0007165">
    <property type="term" value="P:signal transduction"/>
    <property type="evidence" value="ECO:0007669"/>
    <property type="project" value="InterPro"/>
</dbReference>
<dbReference type="FunFam" id="3.30.450.20:FF:000046">
    <property type="entry name" value="Aerotaxis sensor receptor"/>
    <property type="match status" value="1"/>
</dbReference>
<dbReference type="Pfam" id="PF08447">
    <property type="entry name" value="PAS_3"/>
    <property type="match status" value="1"/>
</dbReference>
<evidence type="ECO:0000256" key="6">
    <source>
        <dbReference type="ARBA" id="ARBA00022692"/>
    </source>
</evidence>
<dbReference type="InterPro" id="IPR004090">
    <property type="entry name" value="Chemotax_Me-accpt_rcpt"/>
</dbReference>
<dbReference type="InterPro" id="IPR003660">
    <property type="entry name" value="HAMP_dom"/>
</dbReference>
<dbReference type="NCBIfam" id="TIGR00229">
    <property type="entry name" value="sensory_box"/>
    <property type="match status" value="1"/>
</dbReference>
<dbReference type="STRING" id="946333.A4W93_08620"/>
<keyword evidence="3" id="KW-0488">Methylation</keyword>
<comment type="subcellular location">
    <subcellularLocation>
        <location evidence="1">Cell inner membrane</location>
        <topology evidence="1">Multi-pass membrane protein</topology>
    </subcellularLocation>
</comment>
<dbReference type="KEGG" id="rgu:A4W93_08620"/>
<evidence type="ECO:0000256" key="4">
    <source>
        <dbReference type="ARBA" id="ARBA00022500"/>
    </source>
</evidence>
<dbReference type="PRINTS" id="PR00260">
    <property type="entry name" value="CHEMTRNSDUCR"/>
</dbReference>
<organism evidence="10 11">
    <name type="scientific">Piscinibacter gummiphilus</name>
    <dbReference type="NCBI Taxonomy" id="946333"/>
    <lineage>
        <taxon>Bacteria</taxon>
        <taxon>Pseudomonadati</taxon>
        <taxon>Pseudomonadota</taxon>
        <taxon>Betaproteobacteria</taxon>
        <taxon>Burkholderiales</taxon>
        <taxon>Sphaerotilaceae</taxon>
        <taxon>Piscinibacter</taxon>
    </lineage>
</organism>
<dbReference type="CDD" id="cd00130">
    <property type="entry name" value="PAS"/>
    <property type="match status" value="1"/>
</dbReference>
<dbReference type="Proteomes" id="UP000193427">
    <property type="component" value="Chromosome"/>
</dbReference>
<dbReference type="FunFam" id="1.10.287.950:FF:000001">
    <property type="entry name" value="Methyl-accepting chemotaxis sensory transducer"/>
    <property type="match status" value="1"/>
</dbReference>
<proteinExistence type="inferred from homology"/>
<keyword evidence="4" id="KW-0145">Chemotaxis</keyword>
<accession>A0A1W6L6V0</accession>
<dbReference type="EMBL" id="CP015118">
    <property type="protein sequence ID" value="ARN19974.1"/>
    <property type="molecule type" value="Genomic_DNA"/>
</dbReference>
<name>A0A1W6L6V0_9BURK</name>
<dbReference type="SUPFAM" id="SSF58104">
    <property type="entry name" value="Methyl-accepting chemotaxis protein (MCP) signaling domain"/>
    <property type="match status" value="1"/>
</dbReference>
<dbReference type="CDD" id="cd06225">
    <property type="entry name" value="HAMP"/>
    <property type="match status" value="1"/>
</dbReference>
<dbReference type="SUPFAM" id="SSF55785">
    <property type="entry name" value="PYP-like sensor domain (PAS domain)"/>
    <property type="match status" value="1"/>
</dbReference>
<dbReference type="GO" id="GO:0005886">
    <property type="term" value="C:plasma membrane"/>
    <property type="evidence" value="ECO:0007669"/>
    <property type="project" value="UniProtKB-SubCell"/>
</dbReference>
<dbReference type="Pfam" id="PF00672">
    <property type="entry name" value="HAMP"/>
    <property type="match status" value="1"/>
</dbReference>
<dbReference type="PANTHER" id="PTHR43531">
    <property type="entry name" value="PROTEIN ICFG"/>
    <property type="match status" value="1"/>
</dbReference>
<dbReference type="OrthoDB" id="9806477at2"/>
<dbReference type="InterPro" id="IPR004089">
    <property type="entry name" value="MCPsignal_dom"/>
</dbReference>
<evidence type="ECO:0000256" key="3">
    <source>
        <dbReference type="ARBA" id="ARBA00022481"/>
    </source>
</evidence>
<gene>
    <name evidence="10" type="ORF">A4W93_08620</name>
</gene>
<dbReference type="InterPro" id="IPR000014">
    <property type="entry name" value="PAS"/>
</dbReference>
<dbReference type="Pfam" id="PF00015">
    <property type="entry name" value="MCPsignal"/>
    <property type="match status" value="1"/>
</dbReference>
<keyword evidence="11" id="KW-1185">Reference proteome</keyword>
<protein>
    <submittedName>
        <fullName evidence="10">Aerotaxis receptor Aer</fullName>
    </submittedName>
</protein>
<dbReference type="RefSeq" id="WP_085750242.1">
    <property type="nucleotide sequence ID" value="NZ_BSPR01000008.1"/>
</dbReference>
<evidence type="ECO:0000313" key="11">
    <source>
        <dbReference type="Proteomes" id="UP000193427"/>
    </source>
</evidence>
<dbReference type="GO" id="GO:0004888">
    <property type="term" value="F:transmembrane signaling receptor activity"/>
    <property type="evidence" value="ECO:0007669"/>
    <property type="project" value="InterPro"/>
</dbReference>
<reference evidence="10 11" key="1">
    <citation type="submission" date="2016-04" db="EMBL/GenBank/DDBJ databases">
        <title>Complete genome sequence of natural rubber-degrading, novel Gram-negative bacterium, Rhizobacter gummiphilus strain NS21.</title>
        <authorList>
            <person name="Tabata M."/>
            <person name="Kasai D."/>
            <person name="Fukuda M."/>
        </authorList>
    </citation>
    <scope>NUCLEOTIDE SEQUENCE [LARGE SCALE GENOMIC DNA]</scope>
    <source>
        <strain evidence="10 11">NS21</strain>
    </source>
</reference>
<dbReference type="GO" id="GO:0052131">
    <property type="term" value="P:positive aerotaxis"/>
    <property type="evidence" value="ECO:0007669"/>
    <property type="project" value="UniProtKB-ARBA"/>
</dbReference>
<dbReference type="PANTHER" id="PTHR43531:SF7">
    <property type="entry name" value="AEROTAXIS RECEPTOR"/>
    <property type="match status" value="1"/>
</dbReference>
<evidence type="ECO:0000256" key="5">
    <source>
        <dbReference type="ARBA" id="ARBA00022519"/>
    </source>
</evidence>
<keyword evidence="10" id="KW-0675">Receptor</keyword>
<evidence type="ECO:0000256" key="7">
    <source>
        <dbReference type="ARBA" id="ARBA00022989"/>
    </source>
</evidence>
<keyword evidence="7" id="KW-1133">Transmembrane helix</keyword>
<keyword evidence="8" id="KW-0472">Membrane</keyword>
<dbReference type="PROSITE" id="PS50112">
    <property type="entry name" value="PAS"/>
    <property type="match status" value="1"/>
</dbReference>
<dbReference type="PROSITE" id="PS50111">
    <property type="entry name" value="CHEMOTAXIS_TRANSDUC_2"/>
    <property type="match status" value="1"/>
</dbReference>
<dbReference type="AlphaFoldDB" id="A0A1W6L6V0"/>
<evidence type="ECO:0000313" key="10">
    <source>
        <dbReference type="EMBL" id="ARN19974.1"/>
    </source>
</evidence>
<sequence>MRTNLPVTQREHEFPADATLMSTTDTDSRILYANAAFEAASGFTQDELKGEAHNVVRHPDMPREAFADMWATLKAGQSWTGIVKNRRKNGDHYWVRANATPVKRNGRTVAYMSVRTRASRDEIKQAEALYAGFKKEGGAGAAFHKGLVVHTGAMAWRSMLKTMSVRWRLRLPAIALVAVAIAGAAACGLGGAGLAAFAAGFAVVSALALGWVEAQVTRPLEQVMAEAERVAAGDTGSPLHLDRVDEIGMTSRSINQLGLMFRWIIDDVSSQVLNFQSATSDIAQGTIDLSGRVEQSASSLQQTASSMEQMSATVRNNADSAHQAEELAANASAAAAQGGSIVGLVNDTMEGITTSSKKIGDIIGVIDSIAFQTNILALNAAVEAARAGEQGRGFAVVAGEVRSLAQRSAQAAKEIKTLISDSVERVEQGSRQVGDAGRSMGEIVEQVKRVSDLIAEIGSATREQTAGIGQVSEAVSQLDQVTQQNAALVEQSAAAGESLKDQASRLVGAVSVFRLGR</sequence>
<evidence type="ECO:0000256" key="1">
    <source>
        <dbReference type="ARBA" id="ARBA00004429"/>
    </source>
</evidence>
<evidence type="ECO:0000256" key="9">
    <source>
        <dbReference type="ARBA" id="ARBA00029447"/>
    </source>
</evidence>
<dbReference type="SMART" id="SM00283">
    <property type="entry name" value="MA"/>
    <property type="match status" value="1"/>
</dbReference>
<dbReference type="InterPro" id="IPR035965">
    <property type="entry name" value="PAS-like_dom_sf"/>
</dbReference>